<organism evidence="7 8">
    <name type="scientific">Exilibacterium tricleocarpae</name>
    <dbReference type="NCBI Taxonomy" id="2591008"/>
    <lineage>
        <taxon>Bacteria</taxon>
        <taxon>Pseudomonadati</taxon>
        <taxon>Pseudomonadota</taxon>
        <taxon>Gammaproteobacteria</taxon>
        <taxon>Cellvibrionales</taxon>
        <taxon>Cellvibrionaceae</taxon>
        <taxon>Exilibacterium</taxon>
    </lineage>
</organism>
<proteinExistence type="inferred from homology"/>
<evidence type="ECO:0000256" key="6">
    <source>
        <dbReference type="HAMAP-Rule" id="MF_00074"/>
    </source>
</evidence>
<comment type="function">
    <text evidence="6">Specifically methylates the N7 position of guanine in position 527 of 16S rRNA.</text>
</comment>
<protein>
    <recommendedName>
        <fullName evidence="6">Ribosomal RNA small subunit methyltransferase G</fullName>
        <ecNumber evidence="6">2.1.1.170</ecNumber>
    </recommendedName>
    <alternativeName>
        <fullName evidence="6">16S rRNA 7-methylguanosine methyltransferase</fullName>
        <shortName evidence="6">16S rRNA m7G methyltransferase</shortName>
    </alternativeName>
</protein>
<evidence type="ECO:0000256" key="1">
    <source>
        <dbReference type="ARBA" id="ARBA00022490"/>
    </source>
</evidence>
<evidence type="ECO:0000313" key="7">
    <source>
        <dbReference type="EMBL" id="TQV82752.1"/>
    </source>
</evidence>
<keyword evidence="1 6" id="KW-0963">Cytoplasm</keyword>
<keyword evidence="5 6" id="KW-0949">S-adenosyl-L-methionine</keyword>
<feature type="binding site" evidence="6">
    <location>
        <position position="66"/>
    </location>
    <ligand>
        <name>S-adenosyl-L-methionine</name>
        <dbReference type="ChEBI" id="CHEBI:59789"/>
    </ligand>
</feature>
<dbReference type="NCBIfam" id="TIGR00138">
    <property type="entry name" value="rsmG_gidB"/>
    <property type="match status" value="1"/>
</dbReference>
<keyword evidence="8" id="KW-1185">Reference proteome</keyword>
<dbReference type="RefSeq" id="WP_142903768.1">
    <property type="nucleotide sequence ID" value="NZ_ML660090.1"/>
</dbReference>
<evidence type="ECO:0000256" key="4">
    <source>
        <dbReference type="ARBA" id="ARBA00022679"/>
    </source>
</evidence>
<comment type="caution">
    <text evidence="7">The sequence shown here is derived from an EMBL/GenBank/DDBJ whole genome shotgun (WGS) entry which is preliminary data.</text>
</comment>
<gene>
    <name evidence="6 7" type="primary">rsmG</name>
    <name evidence="7" type="ORF">FKG94_08260</name>
</gene>
<dbReference type="GO" id="GO:0070043">
    <property type="term" value="F:rRNA (guanine-N7-)-methyltransferase activity"/>
    <property type="evidence" value="ECO:0007669"/>
    <property type="project" value="UniProtKB-UniRule"/>
</dbReference>
<dbReference type="EC" id="2.1.1.170" evidence="6"/>
<dbReference type="PANTHER" id="PTHR31760:SF0">
    <property type="entry name" value="S-ADENOSYL-L-METHIONINE-DEPENDENT METHYLTRANSFERASES SUPERFAMILY PROTEIN"/>
    <property type="match status" value="1"/>
</dbReference>
<dbReference type="InterPro" id="IPR003682">
    <property type="entry name" value="rRNA_ssu_MeTfrase_G"/>
</dbReference>
<comment type="catalytic activity">
    <reaction evidence="6">
        <text>guanosine(527) in 16S rRNA + S-adenosyl-L-methionine = N(7)-methylguanosine(527) in 16S rRNA + S-adenosyl-L-homocysteine</text>
        <dbReference type="Rhea" id="RHEA:42732"/>
        <dbReference type="Rhea" id="RHEA-COMP:10209"/>
        <dbReference type="Rhea" id="RHEA-COMP:10210"/>
        <dbReference type="ChEBI" id="CHEBI:57856"/>
        <dbReference type="ChEBI" id="CHEBI:59789"/>
        <dbReference type="ChEBI" id="CHEBI:74269"/>
        <dbReference type="ChEBI" id="CHEBI:74480"/>
        <dbReference type="EC" id="2.1.1.170"/>
    </reaction>
</comment>
<dbReference type="Proteomes" id="UP000319732">
    <property type="component" value="Unassembled WGS sequence"/>
</dbReference>
<reference evidence="7 8" key="1">
    <citation type="submission" date="2019-06" db="EMBL/GenBank/DDBJ databases">
        <title>Whole genome sequence for Cellvibrionaceae sp. R142.</title>
        <authorList>
            <person name="Wang G."/>
        </authorList>
    </citation>
    <scope>NUCLEOTIDE SEQUENCE [LARGE SCALE GENOMIC DNA]</scope>
    <source>
        <strain evidence="7 8">R142</strain>
    </source>
</reference>
<keyword evidence="4 6" id="KW-0808">Transferase</keyword>
<dbReference type="GO" id="GO:0005829">
    <property type="term" value="C:cytosol"/>
    <property type="evidence" value="ECO:0007669"/>
    <property type="project" value="TreeGrafter"/>
</dbReference>
<evidence type="ECO:0000256" key="2">
    <source>
        <dbReference type="ARBA" id="ARBA00022552"/>
    </source>
</evidence>
<dbReference type="InterPro" id="IPR029063">
    <property type="entry name" value="SAM-dependent_MTases_sf"/>
</dbReference>
<feature type="binding site" evidence="6">
    <location>
        <position position="71"/>
    </location>
    <ligand>
        <name>S-adenosyl-L-methionine</name>
        <dbReference type="ChEBI" id="CHEBI:59789"/>
    </ligand>
</feature>
<dbReference type="OrthoDB" id="9808773at2"/>
<dbReference type="PANTHER" id="PTHR31760">
    <property type="entry name" value="S-ADENOSYL-L-METHIONINE-DEPENDENT METHYLTRANSFERASES SUPERFAMILY PROTEIN"/>
    <property type="match status" value="1"/>
</dbReference>
<feature type="binding site" evidence="6">
    <location>
        <position position="132"/>
    </location>
    <ligand>
        <name>S-adenosyl-L-methionine</name>
        <dbReference type="ChEBI" id="CHEBI:59789"/>
    </ligand>
</feature>
<dbReference type="HAMAP" id="MF_00074">
    <property type="entry name" value="16SrRNA_methyltr_G"/>
    <property type="match status" value="1"/>
</dbReference>
<comment type="caution">
    <text evidence="6">Lacks conserved residue(s) required for the propagation of feature annotation.</text>
</comment>
<accession>A0A545TZW5</accession>
<dbReference type="CDD" id="cd02440">
    <property type="entry name" value="AdoMet_MTases"/>
    <property type="match status" value="1"/>
</dbReference>
<dbReference type="PIRSF" id="PIRSF003078">
    <property type="entry name" value="GidB"/>
    <property type="match status" value="1"/>
</dbReference>
<dbReference type="AlphaFoldDB" id="A0A545TZW5"/>
<evidence type="ECO:0000256" key="5">
    <source>
        <dbReference type="ARBA" id="ARBA00022691"/>
    </source>
</evidence>
<evidence type="ECO:0000256" key="3">
    <source>
        <dbReference type="ARBA" id="ARBA00022603"/>
    </source>
</evidence>
<keyword evidence="2 6" id="KW-0698">rRNA processing</keyword>
<dbReference type="EMBL" id="VHSG01000007">
    <property type="protein sequence ID" value="TQV82752.1"/>
    <property type="molecule type" value="Genomic_DNA"/>
</dbReference>
<name>A0A545TZW5_9GAMM</name>
<comment type="subcellular location">
    <subcellularLocation>
        <location evidence="6">Cytoplasm</location>
    </subcellularLocation>
</comment>
<keyword evidence="3 6" id="KW-0489">Methyltransferase</keyword>
<dbReference type="SUPFAM" id="SSF53335">
    <property type="entry name" value="S-adenosyl-L-methionine-dependent methyltransferases"/>
    <property type="match status" value="1"/>
</dbReference>
<sequence>MGFDLEQVQVQQLLAYLALLGKWNRTYNLSAVRDVDDMLARHLLDSLSVAPLLRDAAGLERIVDVGSGGGLPGIPLAIAFPRKHITLVDSNGKKTRFLFQVKLALGLDNVGVEHCRVEDLQPSPGFDCVVSRAFASLADMTGGCEHLLAPNGRFWAMKGLYPTDELSVLAKHYKVEACHRLQVPGNEGERHLLILAPISRFS</sequence>
<comment type="similarity">
    <text evidence="6">Belongs to the methyltransferase superfamily. RNA methyltransferase RsmG family.</text>
</comment>
<evidence type="ECO:0000313" key="8">
    <source>
        <dbReference type="Proteomes" id="UP000319732"/>
    </source>
</evidence>
<dbReference type="Pfam" id="PF02527">
    <property type="entry name" value="GidB"/>
    <property type="match status" value="1"/>
</dbReference>
<dbReference type="Gene3D" id="3.40.50.150">
    <property type="entry name" value="Vaccinia Virus protein VP39"/>
    <property type="match status" value="1"/>
</dbReference>
<feature type="binding site" evidence="6">
    <location>
        <begin position="117"/>
        <end position="118"/>
    </location>
    <ligand>
        <name>S-adenosyl-L-methionine</name>
        <dbReference type="ChEBI" id="CHEBI:59789"/>
    </ligand>
</feature>